<feature type="domain" description="C-type lectin" evidence="4">
    <location>
        <begin position="46"/>
        <end position="164"/>
    </location>
</feature>
<dbReference type="InterPro" id="IPR001304">
    <property type="entry name" value="C-type_lectin-like"/>
</dbReference>
<dbReference type="GO" id="GO:0016020">
    <property type="term" value="C:membrane"/>
    <property type="evidence" value="ECO:0007669"/>
    <property type="project" value="UniProtKB-SubCell"/>
</dbReference>
<proteinExistence type="predicted"/>
<dbReference type="GO" id="GO:0030246">
    <property type="term" value="F:carbohydrate binding"/>
    <property type="evidence" value="ECO:0007669"/>
    <property type="project" value="UniProtKB-KW"/>
</dbReference>
<dbReference type="InterPro" id="IPR016187">
    <property type="entry name" value="CTDL_fold"/>
</dbReference>
<dbReference type="InterPro" id="IPR016186">
    <property type="entry name" value="C-type_lectin-like/link_sf"/>
</dbReference>
<protein>
    <submittedName>
        <fullName evidence="5">Collectin-12 Collectin-3</fullName>
    </submittedName>
</protein>
<dbReference type="EMBL" id="RHFK02000016">
    <property type="protein sequence ID" value="TWW63081.1"/>
    <property type="molecule type" value="Genomic_DNA"/>
</dbReference>
<dbReference type="InterPro" id="IPR033992">
    <property type="entry name" value="NKR-like_CTLD"/>
</dbReference>
<dbReference type="Pfam" id="PF00059">
    <property type="entry name" value="Lectin_C"/>
    <property type="match status" value="1"/>
</dbReference>
<keyword evidence="3" id="KW-1015">Disulfide bond</keyword>
<dbReference type="InterPro" id="IPR051379">
    <property type="entry name" value="C-type_Lectin_Receptor_IMM"/>
</dbReference>
<dbReference type="PROSITE" id="PS50041">
    <property type="entry name" value="C_TYPE_LECTIN_2"/>
    <property type="match status" value="1"/>
</dbReference>
<organism evidence="5 6">
    <name type="scientific">Takifugu flavidus</name>
    <name type="common">sansaifugu</name>
    <dbReference type="NCBI Taxonomy" id="433684"/>
    <lineage>
        <taxon>Eukaryota</taxon>
        <taxon>Metazoa</taxon>
        <taxon>Chordata</taxon>
        <taxon>Craniata</taxon>
        <taxon>Vertebrata</taxon>
        <taxon>Euteleostomi</taxon>
        <taxon>Actinopterygii</taxon>
        <taxon>Neopterygii</taxon>
        <taxon>Teleostei</taxon>
        <taxon>Neoteleostei</taxon>
        <taxon>Acanthomorphata</taxon>
        <taxon>Eupercaria</taxon>
        <taxon>Tetraodontiformes</taxon>
        <taxon>Tetradontoidea</taxon>
        <taxon>Tetraodontidae</taxon>
        <taxon>Takifugu</taxon>
    </lineage>
</organism>
<sequence>MPSVDPTPEPPRWQRCEKLLCELDPMLPMTSQDPRCSRCPAGWLWRKERCYFFSSVRLWENLNWNESAEFCWRHNSSLVVLEDPAEMDFLQCVMKKYPNFTFPWVGLTDTQQEGHWVWMDGSDLQRNMPLMVEWDSNDADCADLRGEKSLFAVSCDSYGPWVCKKKL</sequence>
<keyword evidence="6" id="KW-1185">Reference proteome</keyword>
<evidence type="ECO:0000259" key="4">
    <source>
        <dbReference type="PROSITE" id="PS50041"/>
    </source>
</evidence>
<comment type="caution">
    <text evidence="5">The sequence shown here is derived from an EMBL/GenBank/DDBJ whole genome shotgun (WGS) entry which is preliminary data.</text>
</comment>
<dbReference type="AlphaFoldDB" id="A0A5C6N9L0"/>
<dbReference type="PANTHER" id="PTHR46746">
    <property type="entry name" value="KILLER CELL LECTIN-LIKE RECEPTOR SUBFAMILY F MEMBER 2"/>
    <property type="match status" value="1"/>
</dbReference>
<reference evidence="5 6" key="1">
    <citation type="submission" date="2019-04" db="EMBL/GenBank/DDBJ databases">
        <title>Chromosome genome assembly for Takifugu flavidus.</title>
        <authorList>
            <person name="Xiao S."/>
        </authorList>
    </citation>
    <scope>NUCLEOTIDE SEQUENCE [LARGE SCALE GENOMIC DNA]</scope>
    <source>
        <strain evidence="5">HTHZ2018</strain>
        <tissue evidence="5">Muscle</tissue>
    </source>
</reference>
<gene>
    <name evidence="5" type="ORF">D4764_03G0000890</name>
</gene>
<accession>A0A5C6N9L0</accession>
<dbReference type="SUPFAM" id="SSF56436">
    <property type="entry name" value="C-type lectin-like"/>
    <property type="match status" value="1"/>
</dbReference>
<evidence type="ECO:0000256" key="1">
    <source>
        <dbReference type="ARBA" id="ARBA00004167"/>
    </source>
</evidence>
<evidence type="ECO:0000256" key="2">
    <source>
        <dbReference type="ARBA" id="ARBA00022734"/>
    </source>
</evidence>
<dbReference type="Gene3D" id="3.10.100.10">
    <property type="entry name" value="Mannose-Binding Protein A, subunit A"/>
    <property type="match status" value="1"/>
</dbReference>
<evidence type="ECO:0000256" key="3">
    <source>
        <dbReference type="ARBA" id="ARBA00023157"/>
    </source>
</evidence>
<dbReference type="PANTHER" id="PTHR46746:SF9">
    <property type="entry name" value="CD209 ANTIGEN-LIKE PROTEIN C-LIKE"/>
    <property type="match status" value="1"/>
</dbReference>
<keyword evidence="2" id="KW-0430">Lectin</keyword>
<evidence type="ECO:0000313" key="5">
    <source>
        <dbReference type="EMBL" id="TWW63081.1"/>
    </source>
</evidence>
<dbReference type="Proteomes" id="UP000324091">
    <property type="component" value="Chromosome 3"/>
</dbReference>
<evidence type="ECO:0000313" key="6">
    <source>
        <dbReference type="Proteomes" id="UP000324091"/>
    </source>
</evidence>
<comment type="subcellular location">
    <subcellularLocation>
        <location evidence="1">Membrane</location>
        <topology evidence="1">Single-pass membrane protein</topology>
    </subcellularLocation>
</comment>
<name>A0A5C6N9L0_9TELE</name>
<dbReference type="SMART" id="SM00034">
    <property type="entry name" value="CLECT"/>
    <property type="match status" value="1"/>
</dbReference>
<dbReference type="CDD" id="cd03593">
    <property type="entry name" value="CLECT_NK_receptors_like"/>
    <property type="match status" value="1"/>
</dbReference>